<evidence type="ECO:0000313" key="1">
    <source>
        <dbReference type="EMBL" id="GCB63736.1"/>
    </source>
</evidence>
<reference evidence="1 2" key="1">
    <citation type="journal article" date="2018" name="Nat. Ecol. Evol.">
        <title>Shark genomes provide insights into elasmobranch evolution and the origin of vertebrates.</title>
        <authorList>
            <person name="Hara Y"/>
            <person name="Yamaguchi K"/>
            <person name="Onimaru K"/>
            <person name="Kadota M"/>
            <person name="Koyanagi M"/>
            <person name="Keeley SD"/>
            <person name="Tatsumi K"/>
            <person name="Tanaka K"/>
            <person name="Motone F"/>
            <person name="Kageyama Y"/>
            <person name="Nozu R"/>
            <person name="Adachi N"/>
            <person name="Nishimura O"/>
            <person name="Nakagawa R"/>
            <person name="Tanegashima C"/>
            <person name="Kiyatake I"/>
            <person name="Matsumoto R"/>
            <person name="Murakumo K"/>
            <person name="Nishida K"/>
            <person name="Terakita A"/>
            <person name="Kuratani S"/>
            <person name="Sato K"/>
            <person name="Hyodo S Kuraku.S."/>
        </authorList>
    </citation>
    <scope>NUCLEOTIDE SEQUENCE [LARGE SCALE GENOMIC DNA]</scope>
</reference>
<sequence>MSGLLTQSNLFPSALNDTVTTRSCVLNCPCPIVAAKGSVAKLTPSEEYRLETQGMHHVADIKCKDIGILNYDYSSTEEKRRC</sequence>
<dbReference type="EMBL" id="BFAA01007962">
    <property type="protein sequence ID" value="GCB63736.1"/>
    <property type="molecule type" value="Genomic_DNA"/>
</dbReference>
<dbReference type="Proteomes" id="UP000288216">
    <property type="component" value="Unassembled WGS sequence"/>
</dbReference>
<protein>
    <submittedName>
        <fullName evidence="1">Uncharacterized protein</fullName>
    </submittedName>
</protein>
<keyword evidence="2" id="KW-1185">Reference proteome</keyword>
<proteinExistence type="predicted"/>
<gene>
    <name evidence="1" type="ORF">scyTo_0014671</name>
</gene>
<comment type="caution">
    <text evidence="1">The sequence shown here is derived from an EMBL/GenBank/DDBJ whole genome shotgun (WGS) entry which is preliminary data.</text>
</comment>
<evidence type="ECO:0000313" key="2">
    <source>
        <dbReference type="Proteomes" id="UP000288216"/>
    </source>
</evidence>
<dbReference type="AlphaFoldDB" id="A0A401NS90"/>
<accession>A0A401NS90</accession>
<organism evidence="1 2">
    <name type="scientific">Scyliorhinus torazame</name>
    <name type="common">Cloudy catshark</name>
    <name type="synonym">Catulus torazame</name>
    <dbReference type="NCBI Taxonomy" id="75743"/>
    <lineage>
        <taxon>Eukaryota</taxon>
        <taxon>Metazoa</taxon>
        <taxon>Chordata</taxon>
        <taxon>Craniata</taxon>
        <taxon>Vertebrata</taxon>
        <taxon>Chondrichthyes</taxon>
        <taxon>Elasmobranchii</taxon>
        <taxon>Galeomorphii</taxon>
        <taxon>Galeoidea</taxon>
        <taxon>Carcharhiniformes</taxon>
        <taxon>Scyliorhinidae</taxon>
        <taxon>Scyliorhinus</taxon>
    </lineage>
</organism>
<name>A0A401NS90_SCYTO</name>